<dbReference type="PROSITE" id="PS51257">
    <property type="entry name" value="PROKAR_LIPOPROTEIN"/>
    <property type="match status" value="1"/>
</dbReference>
<evidence type="ECO:0000256" key="3">
    <source>
        <dbReference type="SAM" id="SignalP"/>
    </source>
</evidence>
<keyword evidence="3" id="KW-0732">Signal</keyword>
<dbReference type="FunFam" id="3.90.640.10:FF:000002">
    <property type="entry name" value="Heat shock 70 kDa"/>
    <property type="match status" value="1"/>
</dbReference>
<evidence type="ECO:0000313" key="4">
    <source>
        <dbReference type="EMBL" id="CAL5098253.1"/>
    </source>
</evidence>
<dbReference type="InterPro" id="IPR043129">
    <property type="entry name" value="ATPase_NBD"/>
</dbReference>
<dbReference type="EMBL" id="OZ075119">
    <property type="protein sequence ID" value="CAL5098253.1"/>
    <property type="molecule type" value="Genomic_DNA"/>
</dbReference>
<accession>A0ABC9GNX8</accession>
<reference evidence="4" key="1">
    <citation type="submission" date="2024-10" db="EMBL/GenBank/DDBJ databases">
        <authorList>
            <person name="Ryan C."/>
        </authorList>
    </citation>
    <scope>NUCLEOTIDE SEQUENCE [LARGE SCALE GENOMIC DNA]</scope>
</reference>
<feature type="chain" id="PRO_5044809282" evidence="3">
    <location>
        <begin position="28"/>
        <end position="435"/>
    </location>
</feature>
<evidence type="ECO:0000313" key="5">
    <source>
        <dbReference type="Proteomes" id="UP001497457"/>
    </source>
</evidence>
<keyword evidence="2" id="KW-0067">ATP-binding</keyword>
<dbReference type="PANTHER" id="PTHR19375">
    <property type="entry name" value="HEAT SHOCK PROTEIN 70KDA"/>
    <property type="match status" value="1"/>
</dbReference>
<dbReference type="SUPFAM" id="SSF53067">
    <property type="entry name" value="Actin-like ATPase domain"/>
    <property type="match status" value="2"/>
</dbReference>
<organism evidence="4 5">
    <name type="scientific">Urochloa decumbens</name>
    <dbReference type="NCBI Taxonomy" id="240449"/>
    <lineage>
        <taxon>Eukaryota</taxon>
        <taxon>Viridiplantae</taxon>
        <taxon>Streptophyta</taxon>
        <taxon>Embryophyta</taxon>
        <taxon>Tracheophyta</taxon>
        <taxon>Spermatophyta</taxon>
        <taxon>Magnoliopsida</taxon>
        <taxon>Liliopsida</taxon>
        <taxon>Poales</taxon>
        <taxon>Poaceae</taxon>
        <taxon>PACMAD clade</taxon>
        <taxon>Panicoideae</taxon>
        <taxon>Panicodae</taxon>
        <taxon>Paniceae</taxon>
        <taxon>Melinidinae</taxon>
        <taxon>Urochloa</taxon>
    </lineage>
</organism>
<proteinExistence type="predicted"/>
<dbReference type="CDD" id="cd24028">
    <property type="entry name" value="ASKHA_NBD_HSP70_HSPA1-like"/>
    <property type="match status" value="1"/>
</dbReference>
<dbReference type="PRINTS" id="PR00301">
    <property type="entry name" value="HEATSHOCK70"/>
</dbReference>
<keyword evidence="5" id="KW-1185">Reference proteome</keyword>
<keyword evidence="1" id="KW-0547">Nucleotide-binding</keyword>
<feature type="signal peptide" evidence="3">
    <location>
        <begin position="1"/>
        <end position="27"/>
    </location>
</feature>
<dbReference type="Proteomes" id="UP001497457">
    <property type="component" value="Chromosome 9rd"/>
</dbReference>
<gene>
    <name evidence="4" type="ORF">URODEC1_LOCUS118128</name>
</gene>
<dbReference type="GO" id="GO:0005524">
    <property type="term" value="F:ATP binding"/>
    <property type="evidence" value="ECO:0007669"/>
    <property type="project" value="UniProtKB-KW"/>
</dbReference>
<evidence type="ECO:0000256" key="2">
    <source>
        <dbReference type="ARBA" id="ARBA00022840"/>
    </source>
</evidence>
<sequence length="435" mass="47394">MSSGGDRRLAATLQALILACLLAAASGLQILEYPPSMYADNTPEKFWYPRGSVIAIHLGNTNSCVAGYGPGKTDLTPFQFCIPSWVAFTEDGTTLVGEAARNHAGADPESTAVFGFKRLLGLRSNHWYQDGIVQAAIKRAPYKITARDFNTPTIPVKSKDGTLEQLDLAKVASMVIAQLKDKAEEHLGRRVEYAVMTIPQHFSGLSRDTAYRAGRIAKLDVVQMVPEPTAIAVAYGLHKKLREDGNALVLRVGGGTSDASIVTLMDDNFEVFGYRNDPFLGGDDFDQRIVDYFAKLIKAKHGKDIISDDKSALGKLRTACEQAKKALSSQEQVQVTIESLFDGVDFSEPLLRSKFEELNGDIFGKLIALVDEIMAQAGLERRSKIDEIVLAGGSAMIPKIQRLVKDYFGGREPNIRVKPGEAVALGAVVYVHSDD</sequence>
<dbReference type="AlphaFoldDB" id="A0ABC9GNX8"/>
<dbReference type="Pfam" id="PF00012">
    <property type="entry name" value="HSP70"/>
    <property type="match status" value="1"/>
</dbReference>
<dbReference type="InterPro" id="IPR013126">
    <property type="entry name" value="Hsp_70_fam"/>
</dbReference>
<dbReference type="Gene3D" id="3.30.420.40">
    <property type="match status" value="2"/>
</dbReference>
<protein>
    <submittedName>
        <fullName evidence="4">Uncharacterized protein</fullName>
    </submittedName>
</protein>
<name>A0ABC9GNX8_9POAL</name>
<evidence type="ECO:0000256" key="1">
    <source>
        <dbReference type="ARBA" id="ARBA00022741"/>
    </source>
</evidence>
<dbReference type="Gene3D" id="3.90.640.10">
    <property type="entry name" value="Actin, Chain A, domain 4"/>
    <property type="match status" value="1"/>
</dbReference>